<keyword evidence="1" id="KW-0539">Nucleus</keyword>
<sequence>MEYVLTFVNIQHNHAISPSMAKTLRKNRELSLHAKRIAEINDQTGVTIRNTYQSLATAAGGYDKLTFTQKDLRNHVARSVRVIEEEGDAQSLMQYFHRMQEENNFFYEADARSRAAYEYFGDVVSFDTTYLTNRSKEAFESSWTDFINRFNLLDNNWLAGMSSTQRSESMHSFMKGYLTSKSKLQQFVTQYDNCLTNKAQQEYELDAASFNTIIPCATTSAIEKQFQKEYTHAKFNELQKEFRAKANWFSTKEHEEGYVVTYMVIEEIENGDKMFDVTYKVEPKASSMDNVDNQNSKEVDENANDLEINNPNKYHEKVVGIRKGFNLL</sequence>
<dbReference type="GO" id="GO:0008270">
    <property type="term" value="F:zinc ion binding"/>
    <property type="evidence" value="ECO:0007669"/>
    <property type="project" value="UniProtKB-UniRule"/>
</dbReference>
<keyword evidence="3" id="KW-1185">Reference proteome</keyword>
<dbReference type="GO" id="GO:0006355">
    <property type="term" value="P:regulation of DNA-templated transcription"/>
    <property type="evidence" value="ECO:0007669"/>
    <property type="project" value="UniProtKB-UniRule"/>
</dbReference>
<comment type="similarity">
    <text evidence="1">Belongs to the FHY3/FAR1 family.</text>
</comment>
<comment type="function">
    <text evidence="1">Putative transcription activator involved in regulating light control of development.</text>
</comment>
<evidence type="ECO:0000313" key="3">
    <source>
        <dbReference type="Proteomes" id="UP000289738"/>
    </source>
</evidence>
<name>A0A444Z7D4_ARAHY</name>
<dbReference type="GO" id="GO:0005634">
    <property type="term" value="C:nucleus"/>
    <property type="evidence" value="ECO:0007669"/>
    <property type="project" value="UniProtKB-SubCell"/>
</dbReference>
<comment type="caution">
    <text evidence="2">The sequence shown here is derived from an EMBL/GenBank/DDBJ whole genome shotgun (WGS) entry which is preliminary data.</text>
</comment>
<dbReference type="EMBL" id="SDMP01000015">
    <property type="protein sequence ID" value="RYR10086.1"/>
    <property type="molecule type" value="Genomic_DNA"/>
</dbReference>
<dbReference type="PANTHER" id="PTHR31669">
    <property type="entry name" value="PROTEIN FAR1-RELATED SEQUENCE 10-RELATED"/>
    <property type="match status" value="1"/>
</dbReference>
<evidence type="ECO:0000313" key="2">
    <source>
        <dbReference type="EMBL" id="RYR10086.1"/>
    </source>
</evidence>
<dbReference type="Proteomes" id="UP000289738">
    <property type="component" value="Chromosome B05"/>
</dbReference>
<protein>
    <recommendedName>
        <fullName evidence="1">Protein FAR1-RELATED SEQUENCE</fullName>
    </recommendedName>
</protein>
<reference evidence="2 3" key="1">
    <citation type="submission" date="2019-01" db="EMBL/GenBank/DDBJ databases">
        <title>Sequencing of cultivated peanut Arachis hypogaea provides insights into genome evolution and oil improvement.</title>
        <authorList>
            <person name="Chen X."/>
        </authorList>
    </citation>
    <scope>NUCLEOTIDE SEQUENCE [LARGE SCALE GENOMIC DNA]</scope>
    <source>
        <strain evidence="3">cv. Fuhuasheng</strain>
        <tissue evidence="2">Leaves</tissue>
    </source>
</reference>
<organism evidence="2 3">
    <name type="scientific">Arachis hypogaea</name>
    <name type="common">Peanut</name>
    <dbReference type="NCBI Taxonomy" id="3818"/>
    <lineage>
        <taxon>Eukaryota</taxon>
        <taxon>Viridiplantae</taxon>
        <taxon>Streptophyta</taxon>
        <taxon>Embryophyta</taxon>
        <taxon>Tracheophyta</taxon>
        <taxon>Spermatophyta</taxon>
        <taxon>Magnoliopsida</taxon>
        <taxon>eudicotyledons</taxon>
        <taxon>Gunneridae</taxon>
        <taxon>Pentapetalae</taxon>
        <taxon>rosids</taxon>
        <taxon>fabids</taxon>
        <taxon>Fabales</taxon>
        <taxon>Fabaceae</taxon>
        <taxon>Papilionoideae</taxon>
        <taxon>50 kb inversion clade</taxon>
        <taxon>dalbergioids sensu lato</taxon>
        <taxon>Dalbergieae</taxon>
        <taxon>Pterocarpus clade</taxon>
        <taxon>Arachis</taxon>
    </lineage>
</organism>
<accession>A0A444Z7D4</accession>
<keyword evidence="1" id="KW-0862">Zinc</keyword>
<proteinExistence type="inferred from homology"/>
<dbReference type="PANTHER" id="PTHR31669:SF283">
    <property type="entry name" value="PROTEIN FAR1-RELATED SEQUENCE"/>
    <property type="match status" value="1"/>
</dbReference>
<keyword evidence="1" id="KW-0479">Metal-binding</keyword>
<evidence type="ECO:0000256" key="1">
    <source>
        <dbReference type="RuleBase" id="RU367018"/>
    </source>
</evidence>
<dbReference type="InterPro" id="IPR031052">
    <property type="entry name" value="FHY3/FAR1"/>
</dbReference>
<comment type="subcellular location">
    <subcellularLocation>
        <location evidence="1">Nucleus</location>
    </subcellularLocation>
</comment>
<dbReference type="AlphaFoldDB" id="A0A444Z7D4"/>
<keyword evidence="1" id="KW-0863">Zinc-finger</keyword>
<gene>
    <name evidence="2" type="ORF">Ahy_B05g078554</name>
</gene>